<dbReference type="Proteomes" id="UP001286313">
    <property type="component" value="Unassembled WGS sequence"/>
</dbReference>
<dbReference type="EMBL" id="JAWQEG010006702">
    <property type="protein sequence ID" value="KAK3854113.1"/>
    <property type="molecule type" value="Genomic_DNA"/>
</dbReference>
<accession>A0AAE1EJK3</accession>
<reference evidence="2" key="1">
    <citation type="submission" date="2023-10" db="EMBL/GenBank/DDBJ databases">
        <title>Genome assemblies of two species of porcelain crab, Petrolisthes cinctipes and Petrolisthes manimaculis (Anomura: Porcellanidae).</title>
        <authorList>
            <person name="Angst P."/>
        </authorList>
    </citation>
    <scope>NUCLEOTIDE SEQUENCE</scope>
    <source>
        <strain evidence="2">PB745_01</strain>
        <tissue evidence="2">Gill</tissue>
    </source>
</reference>
<feature type="region of interest" description="Disordered" evidence="1">
    <location>
        <begin position="36"/>
        <end position="56"/>
    </location>
</feature>
<evidence type="ECO:0000313" key="3">
    <source>
        <dbReference type="Proteomes" id="UP001286313"/>
    </source>
</evidence>
<feature type="compositionally biased region" description="Low complexity" evidence="1">
    <location>
        <begin position="110"/>
        <end position="119"/>
    </location>
</feature>
<organism evidence="2 3">
    <name type="scientific">Petrolisthes cinctipes</name>
    <name type="common">Flat porcelain crab</name>
    <dbReference type="NCBI Taxonomy" id="88211"/>
    <lineage>
        <taxon>Eukaryota</taxon>
        <taxon>Metazoa</taxon>
        <taxon>Ecdysozoa</taxon>
        <taxon>Arthropoda</taxon>
        <taxon>Crustacea</taxon>
        <taxon>Multicrustacea</taxon>
        <taxon>Malacostraca</taxon>
        <taxon>Eumalacostraca</taxon>
        <taxon>Eucarida</taxon>
        <taxon>Decapoda</taxon>
        <taxon>Pleocyemata</taxon>
        <taxon>Anomura</taxon>
        <taxon>Galatheoidea</taxon>
        <taxon>Porcellanidae</taxon>
        <taxon>Petrolisthes</taxon>
    </lineage>
</organism>
<dbReference type="AlphaFoldDB" id="A0AAE1EJK3"/>
<proteinExistence type="predicted"/>
<keyword evidence="3" id="KW-1185">Reference proteome</keyword>
<evidence type="ECO:0000313" key="2">
    <source>
        <dbReference type="EMBL" id="KAK3854113.1"/>
    </source>
</evidence>
<feature type="compositionally biased region" description="Polar residues" evidence="1">
    <location>
        <begin position="43"/>
        <end position="56"/>
    </location>
</feature>
<gene>
    <name evidence="2" type="ORF">Pcinc_039384</name>
</gene>
<feature type="region of interest" description="Disordered" evidence="1">
    <location>
        <begin position="92"/>
        <end position="128"/>
    </location>
</feature>
<comment type="caution">
    <text evidence="2">The sequence shown here is derived from an EMBL/GenBank/DDBJ whole genome shotgun (WGS) entry which is preliminary data.</text>
</comment>
<protein>
    <submittedName>
        <fullName evidence="2">Uncharacterized protein</fullName>
    </submittedName>
</protein>
<evidence type="ECO:0000256" key="1">
    <source>
        <dbReference type="SAM" id="MobiDB-lite"/>
    </source>
</evidence>
<sequence>MIRKMDMIQDCRDITAETMVKDYNVREYEQCSCYPSGERQHQTRVTSRSLPSLSASPHTFHPLHTLSSHPIPAVHPLLTPLLTHPPSSHPIPAIHPLLTHPPSSHTPFQPSTLSSHLSPPTLPPPLHTPSNIRLGWSATVPASLVNINPSIRDFPQRGGEGGAEEIMEEWNDLRQRYPGILISCVTTRFEHLNEFQQLRQLNTIMF</sequence>
<name>A0AAE1EJK3_PETCI</name>